<protein>
    <submittedName>
        <fullName evidence="2">Uncharacterized protein</fullName>
    </submittedName>
</protein>
<reference evidence="2 3" key="1">
    <citation type="submission" date="2019-06" db="EMBL/GenBank/DDBJ databases">
        <authorList>
            <person name="Palmer J.M."/>
        </authorList>
    </citation>
    <scope>NUCLEOTIDE SEQUENCE [LARGE SCALE GENOMIC DNA]</scope>
    <source>
        <strain evidence="2 3">TWF703</strain>
    </source>
</reference>
<gene>
    <name evidence="2" type="ORF">TWF703_010572</name>
</gene>
<feature type="compositionally biased region" description="Polar residues" evidence="1">
    <location>
        <begin position="32"/>
        <end position="50"/>
    </location>
</feature>
<dbReference type="Proteomes" id="UP000480548">
    <property type="component" value="Unassembled WGS sequence"/>
</dbReference>
<comment type="caution">
    <text evidence="2">The sequence shown here is derived from an EMBL/GenBank/DDBJ whole genome shotgun (WGS) entry which is preliminary data.</text>
</comment>
<feature type="compositionally biased region" description="Low complexity" evidence="1">
    <location>
        <begin position="20"/>
        <end position="31"/>
    </location>
</feature>
<sequence>MSNGPPNLGNGTAIPFNTFQQNIANGNANNQTSAMNGSRPPNQVAPSSSGLRRALTERQINVCLASRAPGPEGYAPQSLKEPFMALDN</sequence>
<feature type="region of interest" description="Disordered" evidence="1">
    <location>
        <begin position="1"/>
        <end position="51"/>
    </location>
</feature>
<dbReference type="AlphaFoldDB" id="A0A7C8NQE5"/>
<feature type="region of interest" description="Disordered" evidence="1">
    <location>
        <begin position="66"/>
        <end position="88"/>
    </location>
</feature>
<evidence type="ECO:0000313" key="2">
    <source>
        <dbReference type="EMBL" id="KAF3126111.1"/>
    </source>
</evidence>
<evidence type="ECO:0000256" key="1">
    <source>
        <dbReference type="SAM" id="MobiDB-lite"/>
    </source>
</evidence>
<dbReference type="EMBL" id="WIQZ01000086">
    <property type="protein sequence ID" value="KAF3126111.1"/>
    <property type="molecule type" value="Genomic_DNA"/>
</dbReference>
<organism evidence="2 3">
    <name type="scientific">Orbilia oligospora</name>
    <name type="common">Nematode-trapping fungus</name>
    <name type="synonym">Arthrobotrys oligospora</name>
    <dbReference type="NCBI Taxonomy" id="2813651"/>
    <lineage>
        <taxon>Eukaryota</taxon>
        <taxon>Fungi</taxon>
        <taxon>Dikarya</taxon>
        <taxon>Ascomycota</taxon>
        <taxon>Pezizomycotina</taxon>
        <taxon>Orbiliomycetes</taxon>
        <taxon>Orbiliales</taxon>
        <taxon>Orbiliaceae</taxon>
        <taxon>Orbilia</taxon>
    </lineage>
</organism>
<evidence type="ECO:0000313" key="3">
    <source>
        <dbReference type="Proteomes" id="UP000480548"/>
    </source>
</evidence>
<accession>A0A7C8NQE5</accession>
<name>A0A7C8NQE5_ORBOL</name>
<proteinExistence type="predicted"/>